<protein>
    <submittedName>
        <fullName evidence="1">Uncharacterized protein</fullName>
    </submittedName>
</protein>
<dbReference type="Proteomes" id="UP001456344">
    <property type="component" value="Chromosome"/>
</dbReference>
<proteinExistence type="predicted"/>
<name>A0ACD5BD58_9PSEU</name>
<organism evidence="1 2">
    <name type="scientific">Amycolatopsis coloradensis</name>
    <dbReference type="NCBI Taxonomy" id="76021"/>
    <lineage>
        <taxon>Bacteria</taxon>
        <taxon>Bacillati</taxon>
        <taxon>Actinomycetota</taxon>
        <taxon>Actinomycetes</taxon>
        <taxon>Pseudonocardiales</taxon>
        <taxon>Pseudonocardiaceae</taxon>
        <taxon>Amycolatopsis</taxon>
    </lineage>
</organism>
<evidence type="ECO:0000313" key="2">
    <source>
        <dbReference type="Proteomes" id="UP001456344"/>
    </source>
</evidence>
<keyword evidence="2" id="KW-1185">Reference proteome</keyword>
<sequence>MFTPSSAATIADRFDIPVDLAVRLVNDIEYALNDGHTTKDEVQSDLAAHYAHQLDTSVPLDQVIECWIAVAGKEC</sequence>
<dbReference type="EMBL" id="CP150484">
    <property type="protein sequence ID" value="WYW17352.1"/>
    <property type="molecule type" value="Genomic_DNA"/>
</dbReference>
<accession>A0ACD5BD58</accession>
<evidence type="ECO:0000313" key="1">
    <source>
        <dbReference type="EMBL" id="WYW17352.1"/>
    </source>
</evidence>
<gene>
    <name evidence="1" type="ORF">LCL61_17525</name>
</gene>
<reference evidence="1" key="1">
    <citation type="submission" date="2023-10" db="EMBL/GenBank/DDBJ databases">
        <title>Whole genome sequencing of actinobacterial strain Amycolatopsis sp. (BCA-696) identifies the underlying plant growth-promoting genes.</title>
        <authorList>
            <person name="Gandham P."/>
            <person name="Vadla N."/>
            <person name="Saji A."/>
            <person name="Srinivas V."/>
            <person name="Ruperao P."/>
            <person name="Selvanayagam S."/>
            <person name="Saxena R.K."/>
            <person name="Rathore A."/>
            <person name="Gopalakrishnan S."/>
            <person name="Thakur V."/>
        </authorList>
    </citation>
    <scope>NUCLEOTIDE SEQUENCE</scope>
    <source>
        <strain evidence="1">BCA-696</strain>
    </source>
</reference>